<dbReference type="InterPro" id="IPR013097">
    <property type="entry name" value="Dabb"/>
</dbReference>
<gene>
    <name evidence="2" type="ORF">K5V21_11980</name>
</gene>
<dbReference type="PANTHER" id="PTHR37832:SF1">
    <property type="entry name" value="STRESS-RESPONSE A_B BARREL DOMAIN-CONTAINING PROTEIN"/>
    <property type="match status" value="1"/>
</dbReference>
<dbReference type="Pfam" id="PF07876">
    <property type="entry name" value="Dabb"/>
    <property type="match status" value="1"/>
</dbReference>
<proteinExistence type="predicted"/>
<evidence type="ECO:0000313" key="2">
    <source>
        <dbReference type="EMBL" id="MBY0756163.1"/>
    </source>
</evidence>
<comment type="caution">
    <text evidence="2">The sequence shown here is derived from an EMBL/GenBank/DDBJ whole genome shotgun (WGS) entry which is preliminary data.</text>
</comment>
<sequence length="96" mass="11063">MIKHIVMWKLKDECKEENAKKIKELLENLTGVIKEIKNIEVGININKSDAAMDVVLYSEFNNLEDLDIYQNHPEHVKAGSFVKSVATERKVCDFEV</sequence>
<keyword evidence="3" id="KW-1185">Reference proteome</keyword>
<accession>A0ABS7KZC3</accession>
<protein>
    <submittedName>
        <fullName evidence="2">Dabb family protein</fullName>
    </submittedName>
</protein>
<evidence type="ECO:0000259" key="1">
    <source>
        <dbReference type="PROSITE" id="PS51502"/>
    </source>
</evidence>
<dbReference type="PANTHER" id="PTHR37832">
    <property type="entry name" value="BLL2683 PROTEIN"/>
    <property type="match status" value="1"/>
</dbReference>
<evidence type="ECO:0000313" key="3">
    <source>
        <dbReference type="Proteomes" id="UP001299068"/>
    </source>
</evidence>
<dbReference type="PROSITE" id="PS51502">
    <property type="entry name" value="S_R_A_B_BARREL"/>
    <property type="match status" value="1"/>
</dbReference>
<dbReference type="EMBL" id="JAIKTU010000009">
    <property type="protein sequence ID" value="MBY0756163.1"/>
    <property type="molecule type" value="Genomic_DNA"/>
</dbReference>
<feature type="domain" description="Stress-response A/B barrel" evidence="1">
    <location>
        <begin position="2"/>
        <end position="94"/>
    </location>
</feature>
<dbReference type="InterPro" id="IPR011008">
    <property type="entry name" value="Dimeric_a/b-barrel"/>
</dbReference>
<reference evidence="2 3" key="1">
    <citation type="journal article" date="2021" name="Cell Host Microbe">
        <title>in vivo commensal control of Clostridioides difficile virulence.</title>
        <authorList>
            <person name="Girinathan B.P."/>
            <person name="Dibenedetto N."/>
            <person name="Worley J.N."/>
            <person name="Peltier J."/>
            <person name="Arrieta-Ortiz M.L."/>
            <person name="Rupa Christinal Immanuel S."/>
            <person name="Lavin R."/>
            <person name="Delaney M.L."/>
            <person name="Cummins C."/>
            <person name="Hoffmann M."/>
            <person name="Luo Y."/>
            <person name="Gonzalez-Escalona N."/>
            <person name="Allard M."/>
            <person name="Onderdonk A.B."/>
            <person name="Gerber G.K."/>
            <person name="Sonenshein A.L."/>
            <person name="Baliga N."/>
            <person name="Dupuy B."/>
            <person name="Bry L."/>
        </authorList>
    </citation>
    <scope>NUCLEOTIDE SEQUENCE [LARGE SCALE GENOMIC DNA]</scope>
    <source>
        <strain evidence="2 3">DSM 599</strain>
    </source>
</reference>
<dbReference type="RefSeq" id="WP_221861441.1">
    <property type="nucleotide sequence ID" value="NZ_JAIKTU010000009.1"/>
</dbReference>
<dbReference type="Gene3D" id="3.30.70.100">
    <property type="match status" value="1"/>
</dbReference>
<dbReference type="SMART" id="SM00886">
    <property type="entry name" value="Dabb"/>
    <property type="match status" value="1"/>
</dbReference>
<name>A0ABS7KZC3_CLOSR</name>
<dbReference type="Proteomes" id="UP001299068">
    <property type="component" value="Unassembled WGS sequence"/>
</dbReference>
<dbReference type="SUPFAM" id="SSF54909">
    <property type="entry name" value="Dimeric alpha+beta barrel"/>
    <property type="match status" value="1"/>
</dbReference>
<organism evidence="2 3">
    <name type="scientific">Clostridium sardiniense</name>
    <name type="common">Clostridium absonum</name>
    <dbReference type="NCBI Taxonomy" id="29369"/>
    <lineage>
        <taxon>Bacteria</taxon>
        <taxon>Bacillati</taxon>
        <taxon>Bacillota</taxon>
        <taxon>Clostridia</taxon>
        <taxon>Eubacteriales</taxon>
        <taxon>Clostridiaceae</taxon>
        <taxon>Clostridium</taxon>
    </lineage>
</organism>